<comment type="catalytic activity">
    <reaction evidence="20">
        <text>an N(1)-methyl-2'-deoxyadenosine in double-stranded DNA + 2-oxoglutarate + O2 = a 2'-deoxyadenosine in double-stranded DNA + formaldehyde + succinate + CO2 + H(+)</text>
        <dbReference type="Rhea" id="RHEA:70443"/>
        <dbReference type="Rhea" id="RHEA-COMP:14236"/>
        <dbReference type="Rhea" id="RHEA-COMP:17897"/>
        <dbReference type="ChEBI" id="CHEBI:15378"/>
        <dbReference type="ChEBI" id="CHEBI:15379"/>
        <dbReference type="ChEBI" id="CHEBI:16526"/>
        <dbReference type="ChEBI" id="CHEBI:16810"/>
        <dbReference type="ChEBI" id="CHEBI:16842"/>
        <dbReference type="ChEBI" id="CHEBI:30031"/>
        <dbReference type="ChEBI" id="CHEBI:90615"/>
        <dbReference type="ChEBI" id="CHEBI:139096"/>
    </reaction>
    <physiologicalReaction direction="left-to-right" evidence="20">
        <dbReference type="Rhea" id="RHEA:70444"/>
    </physiologicalReaction>
</comment>
<evidence type="ECO:0000259" key="28">
    <source>
        <dbReference type="PROSITE" id="PS51471"/>
    </source>
</evidence>
<dbReference type="SUPFAM" id="SSF51197">
    <property type="entry name" value="Clavaminate synthase-like"/>
    <property type="match status" value="1"/>
</dbReference>
<dbReference type="GO" id="GO:0005730">
    <property type="term" value="C:nucleolus"/>
    <property type="evidence" value="ECO:0007669"/>
    <property type="project" value="UniProtKB-SubCell"/>
</dbReference>
<dbReference type="InterPro" id="IPR027450">
    <property type="entry name" value="AlkB-like"/>
</dbReference>
<keyword evidence="11" id="KW-0539">Nucleus</keyword>
<dbReference type="HOGENOM" id="CLU_048788_5_0_1"/>
<comment type="catalytic activity">
    <reaction evidence="15">
        <text>an N(3)-methyl-2'-deoxycytidine in double-stranded DNA + 2-oxoglutarate + O2 = a 2'-deoxycytidine in double-stranded DNA + formaldehyde + succinate + CO2 + H(+)</text>
        <dbReference type="Rhea" id="RHEA:70439"/>
        <dbReference type="Rhea" id="RHEA-COMP:14237"/>
        <dbReference type="Rhea" id="RHEA-COMP:17070"/>
        <dbReference type="ChEBI" id="CHEBI:15378"/>
        <dbReference type="ChEBI" id="CHEBI:15379"/>
        <dbReference type="ChEBI" id="CHEBI:16526"/>
        <dbReference type="ChEBI" id="CHEBI:16810"/>
        <dbReference type="ChEBI" id="CHEBI:16842"/>
        <dbReference type="ChEBI" id="CHEBI:30031"/>
        <dbReference type="ChEBI" id="CHEBI:85452"/>
        <dbReference type="ChEBI" id="CHEBI:139075"/>
    </reaction>
    <physiologicalReaction direction="left-to-right" evidence="15">
        <dbReference type="Rhea" id="RHEA:70440"/>
    </physiologicalReaction>
</comment>
<comment type="subcellular location">
    <subcellularLocation>
        <location evidence="2">Nucleus</location>
        <location evidence="2">Nucleolus</location>
    </subcellularLocation>
    <subcellularLocation>
        <location evidence="3">Nucleus</location>
        <location evidence="3">Nucleoplasm</location>
    </subcellularLocation>
</comment>
<evidence type="ECO:0000256" key="14">
    <source>
        <dbReference type="ARBA" id="ARBA00051189"/>
    </source>
</evidence>
<feature type="binding site" evidence="27">
    <location>
        <position position="127"/>
    </location>
    <ligand>
        <name>substrate</name>
    </ligand>
</feature>
<keyword evidence="4" id="KW-0479">Metal-binding</keyword>
<evidence type="ECO:0000256" key="22">
    <source>
        <dbReference type="ARBA" id="ARBA00062909"/>
    </source>
</evidence>
<evidence type="ECO:0000256" key="2">
    <source>
        <dbReference type="ARBA" id="ARBA00004604"/>
    </source>
</evidence>
<evidence type="ECO:0000313" key="30">
    <source>
        <dbReference type="Proteomes" id="UP000001593"/>
    </source>
</evidence>
<feature type="binding site" evidence="27">
    <location>
        <position position="207"/>
    </location>
    <ligand>
        <name>2-oxoglutarate</name>
        <dbReference type="ChEBI" id="CHEBI:16810"/>
    </ligand>
</feature>
<evidence type="ECO:0000256" key="6">
    <source>
        <dbReference type="ARBA" id="ARBA00022842"/>
    </source>
</evidence>
<feature type="binding site" evidence="27">
    <location>
        <begin position="53"/>
        <end position="55"/>
    </location>
    <ligand>
        <name>substrate</name>
    </ligand>
</feature>
<feature type="binding site" evidence="27">
    <location>
        <position position="112"/>
    </location>
    <ligand>
        <name>2-oxoglutarate</name>
        <dbReference type="ChEBI" id="CHEBI:16810"/>
    </ligand>
</feature>
<keyword evidence="8" id="KW-0560">Oxidoreductase</keyword>
<comment type="catalytic activity">
    <reaction evidence="21">
        <text>a methylated nucleobase within DNA + 2-oxoglutarate + O2 = a nucleobase within DNA + formaldehyde + succinate + CO2</text>
        <dbReference type="Rhea" id="RHEA:30299"/>
        <dbReference type="Rhea" id="RHEA-COMP:12192"/>
        <dbReference type="Rhea" id="RHEA-COMP:12193"/>
        <dbReference type="ChEBI" id="CHEBI:15379"/>
        <dbReference type="ChEBI" id="CHEBI:16526"/>
        <dbReference type="ChEBI" id="CHEBI:16810"/>
        <dbReference type="ChEBI" id="CHEBI:16842"/>
        <dbReference type="ChEBI" id="CHEBI:30031"/>
        <dbReference type="ChEBI" id="CHEBI:32875"/>
        <dbReference type="ChEBI" id="CHEBI:64428"/>
        <dbReference type="EC" id="1.14.11.33"/>
    </reaction>
    <physiologicalReaction direction="left-to-right" evidence="21">
        <dbReference type="Rhea" id="RHEA:30300"/>
    </physiologicalReaction>
</comment>
<evidence type="ECO:0000256" key="16">
    <source>
        <dbReference type="ARBA" id="ARBA00051434"/>
    </source>
</evidence>
<dbReference type="PANTHER" id="PTHR31573">
    <property type="entry name" value="ALPHA-KETOGLUTARATE-DEPENDENT DIOXYGENASE ALKB HOMOLOG 2"/>
    <property type="match status" value="1"/>
</dbReference>
<feature type="binding site" evidence="27">
    <location>
        <position position="124"/>
    </location>
    <ligand>
        <name>2-oxoglutarate</name>
        <dbReference type="ChEBI" id="CHEBI:16810"/>
    </ligand>
</feature>
<dbReference type="GO" id="GO:0008198">
    <property type="term" value="F:ferrous iron binding"/>
    <property type="evidence" value="ECO:0000318"/>
    <property type="project" value="GO_Central"/>
</dbReference>
<dbReference type="FunFam" id="2.60.120.590:FF:000004">
    <property type="entry name" value="DNA oxidative demethylase ALKBH2"/>
    <property type="match status" value="1"/>
</dbReference>
<evidence type="ECO:0000256" key="23">
    <source>
        <dbReference type="ARBA" id="ARBA00066725"/>
    </source>
</evidence>
<dbReference type="EC" id="1.14.11.33" evidence="23"/>
<evidence type="ECO:0000256" key="3">
    <source>
        <dbReference type="ARBA" id="ARBA00004642"/>
    </source>
</evidence>
<comment type="catalytic activity">
    <reaction evidence="17">
        <text>a 1,N(2)-etheno-2'-deoxyguanosine in double-stranded DNA + 2-oxoglutarate + O2 + H2O = a 2'-deoxyguanosine in double-stranded DNA + glyoxal + succinate + CO2</text>
        <dbReference type="Rhea" id="RHEA:70487"/>
        <dbReference type="Rhea" id="RHEA-COMP:17910"/>
        <dbReference type="Rhea" id="RHEA-COMP:17912"/>
        <dbReference type="ChEBI" id="CHEBI:15377"/>
        <dbReference type="ChEBI" id="CHEBI:15379"/>
        <dbReference type="ChEBI" id="CHEBI:16526"/>
        <dbReference type="ChEBI" id="CHEBI:16810"/>
        <dbReference type="ChEBI" id="CHEBI:30031"/>
        <dbReference type="ChEBI" id="CHEBI:34779"/>
        <dbReference type="ChEBI" id="CHEBI:85445"/>
        <dbReference type="ChEBI" id="CHEBI:189586"/>
    </reaction>
    <physiologicalReaction direction="left-to-right" evidence="17">
        <dbReference type="Rhea" id="RHEA:70488"/>
    </physiologicalReaction>
</comment>
<proteinExistence type="predicted"/>
<dbReference type="GO" id="GO:0006307">
    <property type="term" value="P:DNA alkylation repair"/>
    <property type="evidence" value="ECO:0000318"/>
    <property type="project" value="GO_Central"/>
</dbReference>
<dbReference type="InterPro" id="IPR032852">
    <property type="entry name" value="ALKBH2"/>
</dbReference>
<dbReference type="Pfam" id="PF13532">
    <property type="entry name" value="2OG-FeII_Oxy_2"/>
    <property type="match status" value="1"/>
</dbReference>
<keyword evidence="10" id="KW-0234">DNA repair</keyword>
<feature type="binding site" evidence="27">
    <location>
        <begin position="73"/>
        <end position="75"/>
    </location>
    <ligand>
        <name>substrate</name>
    </ligand>
</feature>
<protein>
    <recommendedName>
        <fullName evidence="24">DNA oxidative demethylase ALKBH2</fullName>
        <ecNumber evidence="23">1.14.11.33</ecNumber>
    </recommendedName>
    <alternativeName>
        <fullName evidence="25">Alkylated DNA repair protein alkB homolog 2</fullName>
    </alternativeName>
    <alternativeName>
        <fullName evidence="26">Alpha-ketoglutarate-dependent dioxygenase alkB homolog 2</fullName>
    </alternativeName>
</protein>
<keyword evidence="30" id="KW-1185">Reference proteome</keyword>
<comment type="catalytic activity">
    <reaction evidence="16">
        <text>a 3,N(4)-etheno-2'-deoxycytidine in double-stranded DNA + 2-oxoglutarate + O2 + H2O = a 2'-deoxycytidine in double-stranded DNA + glyoxal + succinate + CO2</text>
        <dbReference type="Rhea" id="RHEA:70467"/>
        <dbReference type="Rhea" id="RHEA-COMP:17070"/>
        <dbReference type="Rhea" id="RHEA-COMP:17905"/>
        <dbReference type="ChEBI" id="CHEBI:15377"/>
        <dbReference type="ChEBI" id="CHEBI:15379"/>
        <dbReference type="ChEBI" id="CHEBI:16526"/>
        <dbReference type="ChEBI" id="CHEBI:16810"/>
        <dbReference type="ChEBI" id="CHEBI:30031"/>
        <dbReference type="ChEBI" id="CHEBI:34779"/>
        <dbReference type="ChEBI" id="CHEBI:85452"/>
        <dbReference type="ChEBI" id="CHEBI:189585"/>
    </reaction>
    <physiologicalReaction direction="left-to-right" evidence="16">
        <dbReference type="Rhea" id="RHEA:70468"/>
    </physiologicalReaction>
</comment>
<evidence type="ECO:0000256" key="21">
    <source>
        <dbReference type="ARBA" id="ARBA00053025"/>
    </source>
</evidence>
<comment type="catalytic activity">
    <reaction evidence="12">
        <text>an N(1)-methyl-2'-deoxyadenosine in single-stranded DNA + 2-oxoglutarate + O2 = a 2'-deoxyadenosine in single-stranded DNA + formaldehyde + succinate + CO2 + H(+)</text>
        <dbReference type="Rhea" id="RHEA:70447"/>
        <dbReference type="Rhea" id="RHEA-COMP:17895"/>
        <dbReference type="Rhea" id="RHEA-COMP:17896"/>
        <dbReference type="ChEBI" id="CHEBI:15378"/>
        <dbReference type="ChEBI" id="CHEBI:15379"/>
        <dbReference type="ChEBI" id="CHEBI:16526"/>
        <dbReference type="ChEBI" id="CHEBI:16810"/>
        <dbReference type="ChEBI" id="CHEBI:16842"/>
        <dbReference type="ChEBI" id="CHEBI:30031"/>
        <dbReference type="ChEBI" id="CHEBI:90615"/>
        <dbReference type="ChEBI" id="CHEBI:139096"/>
    </reaction>
    <physiologicalReaction direction="left-to-right" evidence="12">
        <dbReference type="Rhea" id="RHEA:70448"/>
    </physiologicalReaction>
</comment>
<evidence type="ECO:0000256" key="24">
    <source>
        <dbReference type="ARBA" id="ARBA00072134"/>
    </source>
</evidence>
<dbReference type="PANTHER" id="PTHR31573:SF1">
    <property type="entry name" value="DNA OXIDATIVE DEMETHYLASE ALKBH2"/>
    <property type="match status" value="1"/>
</dbReference>
<comment type="subunit">
    <text evidence="22">Interacts with PCNA homotrimer; this interaction is enhanced during the S-phase of the cell cycle. Interacts with nucleolar proteins NCL, UBTF and NPM1. Interacts with XRCC5-XRCC6 heterodimer.</text>
</comment>
<evidence type="ECO:0000256" key="11">
    <source>
        <dbReference type="ARBA" id="ARBA00023242"/>
    </source>
</evidence>
<keyword evidence="6" id="KW-0460">Magnesium</keyword>
<dbReference type="AlphaFoldDB" id="A7S2D3"/>
<dbReference type="InParanoid" id="A7S2D3"/>
<feature type="binding site" evidence="27">
    <location>
        <position position="205"/>
    </location>
    <ligand>
        <name>2-oxoglutarate</name>
        <dbReference type="ChEBI" id="CHEBI:16810"/>
    </ligand>
</feature>
<dbReference type="GO" id="GO:0051747">
    <property type="term" value="F:cytosine C-5 DNA demethylase activity"/>
    <property type="evidence" value="ECO:0000318"/>
    <property type="project" value="GO_Central"/>
</dbReference>
<accession>A7S2D3</accession>
<dbReference type="PhylomeDB" id="A7S2D3"/>
<dbReference type="GO" id="GO:0035516">
    <property type="term" value="F:broad specificity oxidative DNA demethylase activity"/>
    <property type="evidence" value="ECO:0000318"/>
    <property type="project" value="GO_Central"/>
</dbReference>
<dbReference type="InterPro" id="IPR005123">
    <property type="entry name" value="Oxoglu/Fe-dep_dioxygenase_dom"/>
</dbReference>
<evidence type="ECO:0000256" key="12">
    <source>
        <dbReference type="ARBA" id="ARBA00051010"/>
    </source>
</evidence>
<keyword evidence="7" id="KW-0223">Dioxygenase</keyword>
<organism evidence="29 30">
    <name type="scientific">Nematostella vectensis</name>
    <name type="common">Starlet sea anemone</name>
    <dbReference type="NCBI Taxonomy" id="45351"/>
    <lineage>
        <taxon>Eukaryota</taxon>
        <taxon>Metazoa</taxon>
        <taxon>Cnidaria</taxon>
        <taxon>Anthozoa</taxon>
        <taxon>Hexacorallia</taxon>
        <taxon>Actiniaria</taxon>
        <taxon>Edwardsiidae</taxon>
        <taxon>Nematostella</taxon>
    </lineage>
</organism>
<evidence type="ECO:0000256" key="10">
    <source>
        <dbReference type="ARBA" id="ARBA00023204"/>
    </source>
</evidence>
<comment type="catalytic activity">
    <reaction evidence="18">
        <text>a 3,N(4)-etheno-2'-deoxycytidine in single-stranded DNA + 2-oxoglutarate + O2 + H2O = a 2'-deoxycytidine in single-stranded DNA + glyoxal + succinate + CO2</text>
        <dbReference type="Rhea" id="RHEA:70471"/>
        <dbReference type="Rhea" id="RHEA-COMP:12846"/>
        <dbReference type="Rhea" id="RHEA-COMP:17906"/>
        <dbReference type="ChEBI" id="CHEBI:15377"/>
        <dbReference type="ChEBI" id="CHEBI:15379"/>
        <dbReference type="ChEBI" id="CHEBI:16526"/>
        <dbReference type="ChEBI" id="CHEBI:16810"/>
        <dbReference type="ChEBI" id="CHEBI:30031"/>
        <dbReference type="ChEBI" id="CHEBI:34779"/>
        <dbReference type="ChEBI" id="CHEBI:85452"/>
        <dbReference type="ChEBI" id="CHEBI:189585"/>
    </reaction>
    <physiologicalReaction direction="left-to-right" evidence="18">
        <dbReference type="Rhea" id="RHEA:70472"/>
    </physiologicalReaction>
</comment>
<keyword evidence="9" id="KW-0408">Iron</keyword>
<dbReference type="OrthoDB" id="445341at2759"/>
<dbReference type="KEGG" id="nve:5513968"/>
<name>A7S2D3_NEMVE</name>
<evidence type="ECO:0000256" key="7">
    <source>
        <dbReference type="ARBA" id="ARBA00022964"/>
    </source>
</evidence>
<evidence type="ECO:0000256" key="20">
    <source>
        <dbReference type="ARBA" id="ARBA00052800"/>
    </source>
</evidence>
<dbReference type="InterPro" id="IPR037151">
    <property type="entry name" value="AlkB-like_sf"/>
</dbReference>
<dbReference type="eggNOG" id="ENOG502QTDK">
    <property type="taxonomic scope" value="Eukaryota"/>
</dbReference>
<dbReference type="EMBL" id="DS469568">
    <property type="protein sequence ID" value="EDO42093.1"/>
    <property type="molecule type" value="Genomic_DNA"/>
</dbReference>
<dbReference type="Proteomes" id="UP000001593">
    <property type="component" value="Unassembled WGS sequence"/>
</dbReference>
<comment type="cofactor">
    <cofactor evidence="1">
        <name>Fe(2+)</name>
        <dbReference type="ChEBI" id="CHEBI:29033"/>
    </cofactor>
</comment>
<evidence type="ECO:0000256" key="27">
    <source>
        <dbReference type="PIRSR" id="PIRSR632852-1"/>
    </source>
</evidence>
<feature type="binding site" evidence="27">
    <location>
        <position position="201"/>
    </location>
    <ligand>
        <name>2-oxoglutarate</name>
        <dbReference type="ChEBI" id="CHEBI:16810"/>
    </ligand>
</feature>
<evidence type="ECO:0000256" key="5">
    <source>
        <dbReference type="ARBA" id="ARBA00022763"/>
    </source>
</evidence>
<feature type="domain" description="Fe2OG dioxygenase" evidence="28">
    <location>
        <begin position="105"/>
        <end position="210"/>
    </location>
</feature>
<evidence type="ECO:0000256" key="9">
    <source>
        <dbReference type="ARBA" id="ARBA00023004"/>
    </source>
</evidence>
<evidence type="ECO:0000256" key="25">
    <source>
        <dbReference type="ARBA" id="ARBA00077989"/>
    </source>
</evidence>
<evidence type="ECO:0000256" key="1">
    <source>
        <dbReference type="ARBA" id="ARBA00001954"/>
    </source>
</evidence>
<keyword evidence="5" id="KW-0227">DNA damage</keyword>
<evidence type="ECO:0000256" key="17">
    <source>
        <dbReference type="ARBA" id="ARBA00051755"/>
    </source>
</evidence>
<evidence type="ECO:0000313" key="29">
    <source>
        <dbReference type="EMBL" id="EDO42093.1"/>
    </source>
</evidence>
<evidence type="ECO:0000256" key="18">
    <source>
        <dbReference type="ARBA" id="ARBA00052597"/>
    </source>
</evidence>
<reference evidence="29 30" key="1">
    <citation type="journal article" date="2007" name="Science">
        <title>Sea anemone genome reveals ancestral eumetazoan gene repertoire and genomic organization.</title>
        <authorList>
            <person name="Putnam N.H."/>
            <person name="Srivastava M."/>
            <person name="Hellsten U."/>
            <person name="Dirks B."/>
            <person name="Chapman J."/>
            <person name="Salamov A."/>
            <person name="Terry A."/>
            <person name="Shapiro H."/>
            <person name="Lindquist E."/>
            <person name="Kapitonov V.V."/>
            <person name="Jurka J."/>
            <person name="Genikhovich G."/>
            <person name="Grigoriev I.V."/>
            <person name="Lucas S.M."/>
            <person name="Steele R.E."/>
            <person name="Finnerty J.R."/>
            <person name="Technau U."/>
            <person name="Martindale M.Q."/>
            <person name="Rokhsar D.S."/>
        </authorList>
    </citation>
    <scope>NUCLEOTIDE SEQUENCE [LARGE SCALE GENOMIC DNA]</scope>
    <source>
        <strain evidence="30">CH2 X CH6</strain>
    </source>
</reference>
<comment type="catalytic activity">
    <reaction evidence="13">
        <text>an N(3)-methyl-2'-deoxycytidine in single-stranded DNA + 2-oxoglutarate + O2 = a 2'-deoxycytidine in single-stranded DNA + formaldehyde + succinate + CO2 + H(+)</text>
        <dbReference type="Rhea" id="RHEA:70435"/>
        <dbReference type="Rhea" id="RHEA-COMP:12846"/>
        <dbReference type="Rhea" id="RHEA-COMP:17894"/>
        <dbReference type="ChEBI" id="CHEBI:15378"/>
        <dbReference type="ChEBI" id="CHEBI:15379"/>
        <dbReference type="ChEBI" id="CHEBI:16526"/>
        <dbReference type="ChEBI" id="CHEBI:16810"/>
        <dbReference type="ChEBI" id="CHEBI:16842"/>
        <dbReference type="ChEBI" id="CHEBI:30031"/>
        <dbReference type="ChEBI" id="CHEBI:85452"/>
        <dbReference type="ChEBI" id="CHEBI:139075"/>
    </reaction>
    <physiologicalReaction direction="left-to-right" evidence="13">
        <dbReference type="Rhea" id="RHEA:70436"/>
    </physiologicalReaction>
</comment>
<comment type="catalytic activity">
    <reaction evidence="14">
        <text>a 1,N(6)-etheno-2'-deoxyadenosine in single-stranded DNA + 2-oxoglutarate + O2 + H2O = a 2'-deoxyadenosine in single-stranded DNA + glyoxal + succinate + CO2</text>
        <dbReference type="Rhea" id="RHEA:70459"/>
        <dbReference type="Rhea" id="RHEA-COMP:17896"/>
        <dbReference type="Rhea" id="RHEA-COMP:17904"/>
        <dbReference type="ChEBI" id="CHEBI:15377"/>
        <dbReference type="ChEBI" id="CHEBI:15379"/>
        <dbReference type="ChEBI" id="CHEBI:16526"/>
        <dbReference type="ChEBI" id="CHEBI:16810"/>
        <dbReference type="ChEBI" id="CHEBI:30031"/>
        <dbReference type="ChEBI" id="CHEBI:34779"/>
        <dbReference type="ChEBI" id="CHEBI:90615"/>
        <dbReference type="ChEBI" id="CHEBI:189583"/>
    </reaction>
    <physiologicalReaction direction="left-to-right" evidence="14">
        <dbReference type="Rhea" id="RHEA:70460"/>
    </physiologicalReaction>
</comment>
<evidence type="ECO:0000256" key="13">
    <source>
        <dbReference type="ARBA" id="ARBA00051165"/>
    </source>
</evidence>
<dbReference type="Gene3D" id="2.60.120.590">
    <property type="entry name" value="Alpha-ketoglutarate-dependent dioxygenase AlkB-like"/>
    <property type="match status" value="1"/>
</dbReference>
<gene>
    <name evidence="29" type="ORF">NEMVEDRAFT_v1g101914</name>
</gene>
<feature type="binding site" evidence="27">
    <location>
        <position position="189"/>
    </location>
    <ligand>
        <name>2-oxoglutarate</name>
        <dbReference type="ChEBI" id="CHEBI:16810"/>
    </ligand>
</feature>
<evidence type="ECO:0000256" key="26">
    <source>
        <dbReference type="ARBA" id="ARBA00081727"/>
    </source>
</evidence>
<evidence type="ECO:0000256" key="8">
    <source>
        <dbReference type="ARBA" id="ARBA00023002"/>
    </source>
</evidence>
<dbReference type="STRING" id="45351.A7S2D3"/>
<evidence type="ECO:0000256" key="15">
    <source>
        <dbReference type="ARBA" id="ARBA00051376"/>
    </source>
</evidence>
<evidence type="ECO:0000256" key="4">
    <source>
        <dbReference type="ARBA" id="ARBA00022723"/>
    </source>
</evidence>
<dbReference type="OMA" id="TQHHWQH"/>
<feature type="binding site" evidence="27">
    <location>
        <position position="114"/>
    </location>
    <ligand>
        <name>2-oxoglutarate</name>
        <dbReference type="ChEBI" id="CHEBI:16810"/>
    </ligand>
</feature>
<dbReference type="PROSITE" id="PS51471">
    <property type="entry name" value="FE2OG_OXY"/>
    <property type="match status" value="1"/>
</dbReference>
<comment type="catalytic activity">
    <reaction evidence="19">
        <text>a 1,N(6)-etheno-2'-deoxyadenosine in double-stranded DNA + 2-oxoglutarate + O2 + H2O = a 2'-deoxyadenosine in double-stranded DNA + glyoxal + succinate + CO2</text>
        <dbReference type="Rhea" id="RHEA:70463"/>
        <dbReference type="Rhea" id="RHEA-COMP:17897"/>
        <dbReference type="Rhea" id="RHEA-COMP:17903"/>
        <dbReference type="ChEBI" id="CHEBI:15377"/>
        <dbReference type="ChEBI" id="CHEBI:15379"/>
        <dbReference type="ChEBI" id="CHEBI:16526"/>
        <dbReference type="ChEBI" id="CHEBI:16810"/>
        <dbReference type="ChEBI" id="CHEBI:30031"/>
        <dbReference type="ChEBI" id="CHEBI:34779"/>
        <dbReference type="ChEBI" id="CHEBI:90615"/>
        <dbReference type="ChEBI" id="CHEBI:189583"/>
    </reaction>
    <physiologicalReaction direction="left-to-right" evidence="19">
        <dbReference type="Rhea" id="RHEA:70464"/>
    </physiologicalReaction>
</comment>
<dbReference type="GO" id="GO:0005654">
    <property type="term" value="C:nucleoplasm"/>
    <property type="evidence" value="ECO:0007669"/>
    <property type="project" value="UniProtKB-SubCell"/>
</dbReference>
<evidence type="ECO:0000256" key="19">
    <source>
        <dbReference type="ARBA" id="ARBA00052627"/>
    </source>
</evidence>
<sequence length="212" mass="24916">MFTKPSQLKWQKIKSENLDLDYVQLFSNPEANKLFQEAEKVIKYDSVSKVFVFGKYHSVPRRQTSFGDEGLKYTFSGVTVTPQHWKEAPFLQDLRDYLVDITGQTFNFVLVNRYKDGNDHMGEHRDDEKELVRSSPIASLSFGQARDFVFRHKDCRGRTSTRNIDPVKLELQNGSLLLMNHPTNHYWYHSIPVRKKLVCPRINFTFRHMLVN</sequence>